<sequence length="392" mass="42465">MNDQIGWRGSAEKGEAHLTLSAADDALVQAAWQQAEAMRPAFDTMMREIRDRTNERGSQLPGDRLSDGVAEVDYSLKTLESLRGKVARELDKDLAKSTADVLADMKDLNRYTLLFEAQSYTRGVQETFQELRARGFEEIKAQNTWTDPVYKGINSAWEHPGSGQRIELQLHTPDSFRVKMENHALYELSRSGTFKAEFGLTGAGPYIDAANQLQNERYQTCREVNGERLPIEIPDGHEQLAPPFARVELQGIAQEYHLAAVRERANAIAPNSAQSPASSVTQNPATQQNMSVAQLAEMKGGVKATTTGLPGQGAQAPSAQAQSASSTQSSTQTSASGQAVNPAAGLARQRSARGNAQNSGNTAAQGPAAQQNTARPRQLPQQNNNNGRGRGH</sequence>
<gene>
    <name evidence="2" type="ORF">GCM10010361_62120</name>
</gene>
<dbReference type="EMBL" id="BAAABY010000045">
    <property type="protein sequence ID" value="GAA0488596.1"/>
    <property type="molecule type" value="Genomic_DNA"/>
</dbReference>
<feature type="compositionally biased region" description="Polar residues" evidence="1">
    <location>
        <begin position="352"/>
        <end position="374"/>
    </location>
</feature>
<feature type="region of interest" description="Disordered" evidence="1">
    <location>
        <begin position="303"/>
        <end position="392"/>
    </location>
</feature>
<comment type="caution">
    <text evidence="2">The sequence shown here is derived from an EMBL/GenBank/DDBJ whole genome shotgun (WGS) entry which is preliminary data.</text>
</comment>
<feature type="compositionally biased region" description="Low complexity" evidence="1">
    <location>
        <begin position="312"/>
        <end position="339"/>
    </location>
</feature>
<protein>
    <submittedName>
        <fullName evidence="2">Uncharacterized protein</fullName>
    </submittedName>
</protein>
<dbReference type="Proteomes" id="UP001500909">
    <property type="component" value="Unassembled WGS sequence"/>
</dbReference>
<evidence type="ECO:0000313" key="3">
    <source>
        <dbReference type="Proteomes" id="UP001500909"/>
    </source>
</evidence>
<name>A0ABN1B254_9ACTN</name>
<accession>A0ABN1B254</accession>
<dbReference type="RefSeq" id="WP_346098648.1">
    <property type="nucleotide sequence ID" value="NZ_BAAABY010000045.1"/>
</dbReference>
<feature type="compositionally biased region" description="Low complexity" evidence="1">
    <location>
        <begin position="375"/>
        <end position="392"/>
    </location>
</feature>
<evidence type="ECO:0000256" key="1">
    <source>
        <dbReference type="SAM" id="MobiDB-lite"/>
    </source>
</evidence>
<evidence type="ECO:0000313" key="2">
    <source>
        <dbReference type="EMBL" id="GAA0488596.1"/>
    </source>
</evidence>
<reference evidence="2 3" key="1">
    <citation type="journal article" date="2019" name="Int. J. Syst. Evol. Microbiol.">
        <title>The Global Catalogue of Microorganisms (GCM) 10K type strain sequencing project: providing services to taxonomists for standard genome sequencing and annotation.</title>
        <authorList>
            <consortium name="The Broad Institute Genomics Platform"/>
            <consortium name="The Broad Institute Genome Sequencing Center for Infectious Disease"/>
            <person name="Wu L."/>
            <person name="Ma J."/>
        </authorList>
    </citation>
    <scope>NUCLEOTIDE SEQUENCE [LARGE SCALE GENOMIC DNA]</scope>
    <source>
        <strain evidence="2 3">JCM 4805</strain>
    </source>
</reference>
<proteinExistence type="predicted"/>
<keyword evidence="3" id="KW-1185">Reference proteome</keyword>
<organism evidence="2 3">
    <name type="scientific">Streptomyces olivaceiscleroticus</name>
    <dbReference type="NCBI Taxonomy" id="68245"/>
    <lineage>
        <taxon>Bacteria</taxon>
        <taxon>Bacillati</taxon>
        <taxon>Actinomycetota</taxon>
        <taxon>Actinomycetes</taxon>
        <taxon>Kitasatosporales</taxon>
        <taxon>Streptomycetaceae</taxon>
        <taxon>Streptomyces</taxon>
    </lineage>
</organism>